<dbReference type="PROSITE" id="PS50103">
    <property type="entry name" value="ZF_C3H1"/>
    <property type="match status" value="3"/>
</dbReference>
<dbReference type="InterPro" id="IPR000571">
    <property type="entry name" value="Znf_CCCH"/>
</dbReference>
<dbReference type="SMART" id="SM00356">
    <property type="entry name" value="ZnF_C3H1"/>
    <property type="match status" value="3"/>
</dbReference>
<feature type="region of interest" description="Disordered" evidence="6">
    <location>
        <begin position="130"/>
        <end position="177"/>
    </location>
</feature>
<feature type="zinc finger region" description="C3H1-type" evidence="5">
    <location>
        <begin position="266"/>
        <end position="296"/>
    </location>
</feature>
<feature type="zinc finger region" description="C3H1-type" evidence="5">
    <location>
        <begin position="98"/>
        <end position="125"/>
    </location>
</feature>
<protein>
    <recommendedName>
        <fullName evidence="11">RING-type E3 ubiquitin transferase</fullName>
    </recommendedName>
</protein>
<dbReference type="PANTHER" id="PTHR11224:SF10">
    <property type="entry name" value="IP09428P-RELATED"/>
    <property type="match status" value="1"/>
</dbReference>
<dbReference type="PROSITE" id="PS00518">
    <property type="entry name" value="ZF_RING_1"/>
    <property type="match status" value="1"/>
</dbReference>
<feature type="compositionally biased region" description="Acidic residues" evidence="6">
    <location>
        <begin position="426"/>
        <end position="464"/>
    </location>
</feature>
<dbReference type="SUPFAM" id="SSF90229">
    <property type="entry name" value="CCCH zinc finger"/>
    <property type="match status" value="2"/>
</dbReference>
<organism evidence="9 10">
    <name type="scientific">Mortierella hygrophila</name>
    <dbReference type="NCBI Taxonomy" id="979708"/>
    <lineage>
        <taxon>Eukaryota</taxon>
        <taxon>Fungi</taxon>
        <taxon>Fungi incertae sedis</taxon>
        <taxon>Mucoromycota</taxon>
        <taxon>Mortierellomycotina</taxon>
        <taxon>Mortierellomycetes</taxon>
        <taxon>Mortierellales</taxon>
        <taxon>Mortierellaceae</taxon>
        <taxon>Mortierella</taxon>
    </lineage>
</organism>
<keyword evidence="4 5" id="KW-0862">Zinc</keyword>
<dbReference type="InterPro" id="IPR018957">
    <property type="entry name" value="Znf_C3HC4_RING-type"/>
</dbReference>
<reference evidence="9" key="1">
    <citation type="journal article" date="2020" name="Fungal Divers.">
        <title>Resolving the Mortierellaceae phylogeny through synthesis of multi-gene phylogenetics and phylogenomics.</title>
        <authorList>
            <person name="Vandepol N."/>
            <person name="Liber J."/>
            <person name="Desiro A."/>
            <person name="Na H."/>
            <person name="Kennedy M."/>
            <person name="Barry K."/>
            <person name="Grigoriev I.V."/>
            <person name="Miller A.N."/>
            <person name="O'Donnell K."/>
            <person name="Stajich J.E."/>
            <person name="Bonito G."/>
        </authorList>
    </citation>
    <scope>NUCLEOTIDE SEQUENCE</scope>
    <source>
        <strain evidence="9">NRRL 2591</strain>
    </source>
</reference>
<evidence type="ECO:0000256" key="1">
    <source>
        <dbReference type="ARBA" id="ARBA00022679"/>
    </source>
</evidence>
<dbReference type="PANTHER" id="PTHR11224">
    <property type="entry name" value="MAKORIN-RELATED"/>
    <property type="match status" value="1"/>
</dbReference>
<dbReference type="InterPro" id="IPR013083">
    <property type="entry name" value="Znf_RING/FYVE/PHD"/>
</dbReference>
<dbReference type="GO" id="GO:0008270">
    <property type="term" value="F:zinc ion binding"/>
    <property type="evidence" value="ECO:0007669"/>
    <property type="project" value="UniProtKB-KW"/>
</dbReference>
<keyword evidence="3 5" id="KW-0863">Zinc-finger</keyword>
<evidence type="ECO:0000259" key="7">
    <source>
        <dbReference type="PROSITE" id="PS50089"/>
    </source>
</evidence>
<dbReference type="Gene3D" id="3.30.1370.210">
    <property type="match status" value="1"/>
</dbReference>
<feature type="zinc finger region" description="C3H1-type" evidence="5">
    <location>
        <begin position="1"/>
        <end position="28"/>
    </location>
</feature>
<feature type="compositionally biased region" description="Low complexity" evidence="6">
    <location>
        <begin position="46"/>
        <end position="57"/>
    </location>
</feature>
<comment type="caution">
    <text evidence="9">The sequence shown here is derived from an EMBL/GenBank/DDBJ whole genome shotgun (WGS) entry which is preliminary data.</text>
</comment>
<dbReference type="GO" id="GO:0000209">
    <property type="term" value="P:protein polyubiquitination"/>
    <property type="evidence" value="ECO:0007669"/>
    <property type="project" value="InterPro"/>
</dbReference>
<feature type="compositionally biased region" description="Low complexity" evidence="6">
    <location>
        <begin position="154"/>
        <end position="170"/>
    </location>
</feature>
<feature type="compositionally biased region" description="Low complexity" evidence="6">
    <location>
        <begin position="67"/>
        <end position="96"/>
    </location>
</feature>
<dbReference type="Gene3D" id="3.30.40.10">
    <property type="entry name" value="Zinc/RING finger domain, C3HC4 (zinc finger)"/>
    <property type="match status" value="1"/>
</dbReference>
<evidence type="ECO:0000256" key="3">
    <source>
        <dbReference type="ARBA" id="ARBA00022771"/>
    </source>
</evidence>
<evidence type="ECO:0000256" key="2">
    <source>
        <dbReference type="ARBA" id="ARBA00022723"/>
    </source>
</evidence>
<feature type="region of interest" description="Disordered" evidence="6">
    <location>
        <begin position="38"/>
        <end position="96"/>
    </location>
</feature>
<evidence type="ECO:0000256" key="6">
    <source>
        <dbReference type="SAM" id="MobiDB-lite"/>
    </source>
</evidence>
<evidence type="ECO:0000256" key="5">
    <source>
        <dbReference type="PROSITE-ProRule" id="PRU00723"/>
    </source>
</evidence>
<feature type="domain" description="C3H1-type" evidence="8">
    <location>
        <begin position="266"/>
        <end position="296"/>
    </location>
</feature>
<evidence type="ECO:0008006" key="11">
    <source>
        <dbReference type="Google" id="ProtNLM"/>
    </source>
</evidence>
<sequence>MSTRRPCMFFLAGTCRNGTDCRFYHEGFSGIPRNVLTGDPSMSVSTTAQLNGTTTATSAPVAVGGRSNSRTSSSSASAAQTPTSSSSSASSSNTRPAYAASRPCNWYMAGYCLRGDNCWFSHDRAVIEGRSRGNGGGAEDGMTTSPGEASGELTSSTADATTTSTRNNNNSGEDDSEDHKCAICLEVPSTFGLLVSCNHAFCLTCIRTWRSKNIEQDIRSSVQDRTSVTKACPNCRTQSLFIVPSSYFPSTPEQKEAIIQNYKVVTARRPCKYFKESGERHWCPFGDDCFFAHLDAQGEPCKVNLLSNPRLSRRRDRYGIGGGRNIFHRGRGFEGFSGYSDNYGNERYRSAARQRVHREMMEDLAFIQMSTSNVTHNHLEQIQGLLVRLARLGVDDLNFNPHDHTQVRAITEAFEEYVPSGLLEVDPESYYDEDDDDVDYEDEDDFEDEDVDEDDDDEDIDSETTLERDEREAYEEFGDDLYFQTCFLSPSTAAPRSNTAAASDPMSDYDIDAYHDSVWAEYDDY</sequence>
<name>A0A9P6F3X1_9FUNG</name>
<dbReference type="InterPro" id="IPR001841">
    <property type="entry name" value="Znf_RING"/>
</dbReference>
<evidence type="ECO:0000256" key="4">
    <source>
        <dbReference type="ARBA" id="ARBA00022833"/>
    </source>
</evidence>
<dbReference type="EMBL" id="JAAAXW010000171">
    <property type="protein sequence ID" value="KAF9541300.1"/>
    <property type="molecule type" value="Genomic_DNA"/>
</dbReference>
<dbReference type="Pfam" id="PF14608">
    <property type="entry name" value="zf-CCCH_2"/>
    <property type="match status" value="1"/>
</dbReference>
<dbReference type="SUPFAM" id="SSF57850">
    <property type="entry name" value="RING/U-box"/>
    <property type="match status" value="1"/>
</dbReference>
<keyword evidence="1" id="KW-0808">Transferase</keyword>
<dbReference type="Pfam" id="PF00097">
    <property type="entry name" value="zf-C3HC4"/>
    <property type="match status" value="1"/>
</dbReference>
<dbReference type="InterPro" id="IPR036855">
    <property type="entry name" value="Znf_CCCH_sf"/>
</dbReference>
<feature type="domain" description="RING-type" evidence="7">
    <location>
        <begin position="181"/>
        <end position="236"/>
    </location>
</feature>
<dbReference type="AlphaFoldDB" id="A0A9P6F3X1"/>
<dbReference type="InterPro" id="IPR045072">
    <property type="entry name" value="MKRN-like"/>
</dbReference>
<accession>A0A9P6F3X1</accession>
<dbReference type="Proteomes" id="UP000723463">
    <property type="component" value="Unassembled WGS sequence"/>
</dbReference>
<dbReference type="Pfam" id="PF00642">
    <property type="entry name" value="zf-CCCH"/>
    <property type="match status" value="2"/>
</dbReference>
<evidence type="ECO:0000313" key="9">
    <source>
        <dbReference type="EMBL" id="KAF9541300.1"/>
    </source>
</evidence>
<keyword evidence="10" id="KW-1185">Reference proteome</keyword>
<evidence type="ECO:0000259" key="8">
    <source>
        <dbReference type="PROSITE" id="PS50103"/>
    </source>
</evidence>
<feature type="domain" description="C3H1-type" evidence="8">
    <location>
        <begin position="98"/>
        <end position="125"/>
    </location>
</feature>
<dbReference type="InterPro" id="IPR017907">
    <property type="entry name" value="Znf_RING_CS"/>
</dbReference>
<proteinExistence type="predicted"/>
<dbReference type="PROSITE" id="PS50089">
    <property type="entry name" value="ZF_RING_2"/>
    <property type="match status" value="1"/>
</dbReference>
<dbReference type="SMART" id="SM00184">
    <property type="entry name" value="RING"/>
    <property type="match status" value="1"/>
</dbReference>
<feature type="region of interest" description="Disordered" evidence="6">
    <location>
        <begin position="426"/>
        <end position="470"/>
    </location>
</feature>
<gene>
    <name evidence="9" type="ORF">EC957_003256</name>
</gene>
<evidence type="ECO:0000313" key="10">
    <source>
        <dbReference type="Proteomes" id="UP000723463"/>
    </source>
</evidence>
<feature type="domain" description="C3H1-type" evidence="8">
    <location>
        <begin position="1"/>
        <end position="28"/>
    </location>
</feature>
<keyword evidence="2 5" id="KW-0479">Metal-binding</keyword>
<dbReference type="GO" id="GO:0061630">
    <property type="term" value="F:ubiquitin protein ligase activity"/>
    <property type="evidence" value="ECO:0007669"/>
    <property type="project" value="InterPro"/>
</dbReference>